<evidence type="ECO:0000256" key="2">
    <source>
        <dbReference type="ARBA" id="ARBA00006143"/>
    </source>
</evidence>
<dbReference type="PANTHER" id="PTHR31272:SF4">
    <property type="entry name" value="CYTOCHROME C-TYPE BIOGENESIS PROTEIN HI_1454-RELATED"/>
    <property type="match status" value="1"/>
</dbReference>
<sequence length="242" mass="24929">MSIPEVVFSGGLLLAVPLAMLAGLVSFASPCILPLVPGYLGYVGGMGQDSSRARLLAGVGLFIAGFTVVFVAYGALFGALGAWLVQRQGFLLQILGAVVFLMGLVFIGQVGPLQRTVRPAWKPRVGLAGAPVLGIVFGLGWTPCLGPTLVAISALSVDTGTAARGALLALAYCLGLGLPFLALAWGFGWAQRSTTFLRTHVRAINLTGGVVLMLIGLAMVTGVWTGLMGTMQGWVGGFVTPI</sequence>
<dbReference type="RefSeq" id="WP_253877949.1">
    <property type="nucleotide sequence ID" value="NZ_BAABHM010000029.1"/>
</dbReference>
<evidence type="ECO:0000256" key="3">
    <source>
        <dbReference type="ARBA" id="ARBA00022692"/>
    </source>
</evidence>
<protein>
    <submittedName>
        <fullName evidence="8">Cytochrome c biogenesis protein CcdA</fullName>
    </submittedName>
</protein>
<feature type="transmembrane region" description="Helical" evidence="6">
    <location>
        <begin position="125"/>
        <end position="155"/>
    </location>
</feature>
<name>A0ABP8Y2I3_9MICO</name>
<evidence type="ECO:0000256" key="5">
    <source>
        <dbReference type="ARBA" id="ARBA00023136"/>
    </source>
</evidence>
<proteinExistence type="inferred from homology"/>
<evidence type="ECO:0000313" key="8">
    <source>
        <dbReference type="EMBL" id="GAA4718585.1"/>
    </source>
</evidence>
<evidence type="ECO:0000313" key="9">
    <source>
        <dbReference type="Proteomes" id="UP001500843"/>
    </source>
</evidence>
<keyword evidence="5 6" id="KW-0472">Membrane</keyword>
<comment type="subcellular location">
    <subcellularLocation>
        <location evidence="1">Membrane</location>
        <topology evidence="1">Multi-pass membrane protein</topology>
    </subcellularLocation>
</comment>
<comment type="similarity">
    <text evidence="2">Belongs to the DsbD family.</text>
</comment>
<evidence type="ECO:0000259" key="7">
    <source>
        <dbReference type="Pfam" id="PF02683"/>
    </source>
</evidence>
<feature type="transmembrane region" description="Helical" evidence="6">
    <location>
        <begin position="55"/>
        <end position="84"/>
    </location>
</feature>
<organism evidence="8 9">
    <name type="scientific">Promicromonospora umidemergens</name>
    <dbReference type="NCBI Taxonomy" id="629679"/>
    <lineage>
        <taxon>Bacteria</taxon>
        <taxon>Bacillati</taxon>
        <taxon>Actinomycetota</taxon>
        <taxon>Actinomycetes</taxon>
        <taxon>Micrococcales</taxon>
        <taxon>Promicromonosporaceae</taxon>
        <taxon>Promicromonospora</taxon>
    </lineage>
</organism>
<dbReference type="PANTHER" id="PTHR31272">
    <property type="entry name" value="CYTOCHROME C-TYPE BIOGENESIS PROTEIN HI_1454-RELATED"/>
    <property type="match status" value="1"/>
</dbReference>
<reference evidence="9" key="1">
    <citation type="journal article" date="2019" name="Int. J. Syst. Evol. Microbiol.">
        <title>The Global Catalogue of Microorganisms (GCM) 10K type strain sequencing project: providing services to taxonomists for standard genome sequencing and annotation.</title>
        <authorList>
            <consortium name="The Broad Institute Genomics Platform"/>
            <consortium name="The Broad Institute Genome Sequencing Center for Infectious Disease"/>
            <person name="Wu L."/>
            <person name="Ma J."/>
        </authorList>
    </citation>
    <scope>NUCLEOTIDE SEQUENCE [LARGE SCALE GENOMIC DNA]</scope>
    <source>
        <strain evidence="9">JCM 17975</strain>
    </source>
</reference>
<feature type="domain" description="Cytochrome C biogenesis protein transmembrane" evidence="7">
    <location>
        <begin position="13"/>
        <end position="220"/>
    </location>
</feature>
<feature type="transmembrane region" description="Helical" evidence="6">
    <location>
        <begin position="90"/>
        <end position="113"/>
    </location>
</feature>
<keyword evidence="3 6" id="KW-0812">Transmembrane</keyword>
<dbReference type="EMBL" id="BAABHM010000029">
    <property type="protein sequence ID" value="GAA4718585.1"/>
    <property type="molecule type" value="Genomic_DNA"/>
</dbReference>
<dbReference type="Proteomes" id="UP001500843">
    <property type="component" value="Unassembled WGS sequence"/>
</dbReference>
<evidence type="ECO:0000256" key="1">
    <source>
        <dbReference type="ARBA" id="ARBA00004141"/>
    </source>
</evidence>
<comment type="caution">
    <text evidence="8">The sequence shown here is derived from an EMBL/GenBank/DDBJ whole genome shotgun (WGS) entry which is preliminary data.</text>
</comment>
<dbReference type="Pfam" id="PF02683">
    <property type="entry name" value="DsbD_TM"/>
    <property type="match status" value="1"/>
</dbReference>
<accession>A0ABP8Y2I3</accession>
<feature type="transmembrane region" description="Helical" evidence="6">
    <location>
        <begin position="167"/>
        <end position="190"/>
    </location>
</feature>
<keyword evidence="9" id="KW-1185">Reference proteome</keyword>
<dbReference type="InterPro" id="IPR003834">
    <property type="entry name" value="Cyt_c_assmbl_TM_dom"/>
</dbReference>
<keyword evidence="4 6" id="KW-1133">Transmembrane helix</keyword>
<dbReference type="InterPro" id="IPR051790">
    <property type="entry name" value="Cytochrome_c-biogenesis_DsbD"/>
</dbReference>
<feature type="transmembrane region" description="Helical" evidence="6">
    <location>
        <begin position="12"/>
        <end position="43"/>
    </location>
</feature>
<evidence type="ECO:0000256" key="4">
    <source>
        <dbReference type="ARBA" id="ARBA00022989"/>
    </source>
</evidence>
<gene>
    <name evidence="8" type="ORF">GCM10023198_47720</name>
</gene>
<evidence type="ECO:0000256" key="6">
    <source>
        <dbReference type="SAM" id="Phobius"/>
    </source>
</evidence>
<feature type="transmembrane region" description="Helical" evidence="6">
    <location>
        <begin position="202"/>
        <end position="224"/>
    </location>
</feature>